<feature type="non-terminal residue" evidence="1">
    <location>
        <position position="40"/>
    </location>
</feature>
<proteinExistence type="predicted"/>
<dbReference type="AlphaFoldDB" id="A0A0F8ZD40"/>
<name>A0A0F8ZD40_9ZZZZ</name>
<accession>A0A0F8ZD40</accession>
<evidence type="ECO:0000313" key="1">
    <source>
        <dbReference type="EMBL" id="KKK91683.1"/>
    </source>
</evidence>
<sequence length="40" mass="4794">MTTKDYEKEQNDNSFKNSINIPYLFLKIANHYTEMNPLLD</sequence>
<reference evidence="1" key="1">
    <citation type="journal article" date="2015" name="Nature">
        <title>Complex archaea that bridge the gap between prokaryotes and eukaryotes.</title>
        <authorList>
            <person name="Spang A."/>
            <person name="Saw J.H."/>
            <person name="Jorgensen S.L."/>
            <person name="Zaremba-Niedzwiedzka K."/>
            <person name="Martijn J."/>
            <person name="Lind A.E."/>
            <person name="van Eijk R."/>
            <person name="Schleper C."/>
            <person name="Guy L."/>
            <person name="Ettema T.J."/>
        </authorList>
    </citation>
    <scope>NUCLEOTIDE SEQUENCE</scope>
</reference>
<gene>
    <name evidence="1" type="ORF">LCGC14_2710490</name>
</gene>
<organism evidence="1">
    <name type="scientific">marine sediment metagenome</name>
    <dbReference type="NCBI Taxonomy" id="412755"/>
    <lineage>
        <taxon>unclassified sequences</taxon>
        <taxon>metagenomes</taxon>
        <taxon>ecological metagenomes</taxon>
    </lineage>
</organism>
<protein>
    <submittedName>
        <fullName evidence="1">Uncharacterized protein</fullName>
    </submittedName>
</protein>
<comment type="caution">
    <text evidence="1">The sequence shown here is derived from an EMBL/GenBank/DDBJ whole genome shotgun (WGS) entry which is preliminary data.</text>
</comment>
<dbReference type="EMBL" id="LAZR01048544">
    <property type="protein sequence ID" value="KKK91683.1"/>
    <property type="molecule type" value="Genomic_DNA"/>
</dbReference>